<proteinExistence type="predicted"/>
<dbReference type="NCBIfam" id="NF006045">
    <property type="entry name" value="PRK08190.1"/>
    <property type="match status" value="1"/>
</dbReference>
<dbReference type="GO" id="GO:0016746">
    <property type="term" value="F:acyltransferase activity"/>
    <property type="evidence" value="ECO:0007669"/>
    <property type="project" value="InterPro"/>
</dbReference>
<comment type="caution">
    <text evidence="1">The sequence shown here is derived from an EMBL/GenBank/DDBJ whole genome shotgun (WGS) entry which is preliminary data.</text>
</comment>
<dbReference type="SUPFAM" id="SSF53659">
    <property type="entry name" value="Isocitrate/Isopropylmalate dehydrogenase-like"/>
    <property type="match status" value="1"/>
</dbReference>
<dbReference type="PANTHER" id="PTHR43356:SF2">
    <property type="entry name" value="PHOSPHATE ACETYLTRANSFERASE"/>
    <property type="match status" value="1"/>
</dbReference>
<dbReference type="InterPro" id="IPR002539">
    <property type="entry name" value="MaoC-like_dom"/>
</dbReference>
<dbReference type="Pfam" id="PF01575">
    <property type="entry name" value="MaoC_dehydratas"/>
    <property type="match status" value="1"/>
</dbReference>
<dbReference type="OrthoDB" id="9774179at2"/>
<dbReference type="Gene3D" id="3.10.129.10">
    <property type="entry name" value="Hotdog Thioesterase"/>
    <property type="match status" value="1"/>
</dbReference>
<dbReference type="SUPFAM" id="SSF54637">
    <property type="entry name" value="Thioesterase/thiol ester dehydrase-isomerase"/>
    <property type="match status" value="1"/>
</dbReference>
<evidence type="ECO:0000313" key="1">
    <source>
        <dbReference type="EMBL" id="PPK29699.1"/>
    </source>
</evidence>
<dbReference type="EMBL" id="PQWY01000016">
    <property type="protein sequence ID" value="PPK29699.1"/>
    <property type="molecule type" value="Genomic_DNA"/>
</dbReference>
<dbReference type="AlphaFoldDB" id="A0A2S6EWY4"/>
<organism evidence="1 2">
    <name type="scientific">Legionella pneumophila</name>
    <dbReference type="NCBI Taxonomy" id="446"/>
    <lineage>
        <taxon>Bacteria</taxon>
        <taxon>Pseudomonadati</taxon>
        <taxon>Pseudomonadota</taxon>
        <taxon>Gammaproteobacteria</taxon>
        <taxon>Legionellales</taxon>
        <taxon>Legionellaceae</taxon>
        <taxon>Legionella</taxon>
    </lineage>
</organism>
<evidence type="ECO:0000313" key="2">
    <source>
        <dbReference type="Proteomes" id="UP000239239"/>
    </source>
</evidence>
<name>A0A2S6EWY4_LEGPN</name>
<dbReference type="CDD" id="cd03449">
    <property type="entry name" value="R_hydratase"/>
    <property type="match status" value="1"/>
</dbReference>
<dbReference type="InterPro" id="IPR029069">
    <property type="entry name" value="HotDog_dom_sf"/>
</dbReference>
<dbReference type="Gene3D" id="3.40.718.10">
    <property type="entry name" value="Isopropylmalate Dehydrogenase"/>
    <property type="match status" value="1"/>
</dbReference>
<accession>A0A2S6EWY4</accession>
<gene>
    <name evidence="1" type="ORF">C3928_11525</name>
</gene>
<dbReference type="Pfam" id="PF01515">
    <property type="entry name" value="PTA_PTB"/>
    <property type="match status" value="1"/>
</dbReference>
<reference evidence="1 2" key="1">
    <citation type="submission" date="2018-02" db="EMBL/GenBank/DDBJ databases">
        <title>Draft genome sequences of four Legionella pneumophila clinical strains isolated in Ontario.</title>
        <authorList>
            <person name="Fortuna A."/>
            <person name="Ramnarine R."/>
            <person name="Li A."/>
            <person name="Frantz C."/>
            <person name="Mallo G."/>
        </authorList>
    </citation>
    <scope>NUCLEOTIDE SEQUENCE [LARGE SCALE GENOMIC DNA]</scope>
    <source>
        <strain evidence="1 2">LG61</strain>
    </source>
</reference>
<dbReference type="Proteomes" id="UP000239239">
    <property type="component" value="Unassembled WGS sequence"/>
</dbReference>
<protein>
    <submittedName>
        <fullName evidence="1">Enoyl-CoA hydratase</fullName>
    </submittedName>
</protein>
<dbReference type="RefSeq" id="WP_027227301.1">
    <property type="nucleotide sequence ID" value="NZ_CP017601.1"/>
</dbReference>
<dbReference type="PANTHER" id="PTHR43356">
    <property type="entry name" value="PHOSPHATE ACETYLTRANSFERASE"/>
    <property type="match status" value="1"/>
</dbReference>
<sequence>MNNEFLENVTYEELTLGRQASLNRTLTQDDINLFAAMSGDINPSHVDPQFAKSDVFHGVVGHGMWSGSLISTLLGTVLPGPGTIYLEQDIQFITPVRIGDNLTITIIVRDKTPAKSIVHFDCMGVNQKGETVIKGLAKVIAPTKKMKVPRTVLPLVQIHHNDHFNKIIEACSNLPPIKTAVVHPVTANVLEAVYDSVKAGLITPVLIGPMAKIKCAASEAKIDLSNWEMIDTEHSNAAAFKAVELAASGKVDSIMKGALHTDELMSAVVPATSGLRTKYRISHAYVMDAPTYHKPLIITDAAINIAPNAADKADICQNAINLWRILYGEETKPKVAILAAVEMVNPKMQATVDAAVLCKMADRGQIIDGVLDGPLAFDNAINKQASKEKNIISPVAGDADILLVPDIESGNMLAKQLTFLGHADAAGIVLGARVPIILASRADSLRTRLLSCAVATKIAAARKAGKIK</sequence>
<dbReference type="NCBIfam" id="NF008852">
    <property type="entry name" value="PRK11890.1"/>
    <property type="match status" value="1"/>
</dbReference>
<dbReference type="InterPro" id="IPR002505">
    <property type="entry name" value="PTA_PTB"/>
</dbReference>
<dbReference type="InterPro" id="IPR050500">
    <property type="entry name" value="Phos_Acetyltrans/Butyryltrans"/>
</dbReference>